<evidence type="ECO:0000313" key="3">
    <source>
        <dbReference type="Proteomes" id="UP001292094"/>
    </source>
</evidence>
<evidence type="ECO:0000256" key="1">
    <source>
        <dbReference type="SAM" id="MobiDB-lite"/>
    </source>
</evidence>
<accession>A0AAE1NBH4</accession>
<keyword evidence="3" id="KW-1185">Reference proteome</keyword>
<name>A0AAE1NBH4_9EUCA</name>
<reference evidence="2" key="1">
    <citation type="submission" date="2023-11" db="EMBL/GenBank/DDBJ databases">
        <title>Genome assemblies of two species of porcelain crab, Petrolisthes cinctipes and Petrolisthes manimaculis (Anomura: Porcellanidae).</title>
        <authorList>
            <person name="Angst P."/>
        </authorList>
    </citation>
    <scope>NUCLEOTIDE SEQUENCE</scope>
    <source>
        <strain evidence="2">PB745_02</strain>
        <tissue evidence="2">Gill</tissue>
    </source>
</reference>
<evidence type="ECO:0000313" key="2">
    <source>
        <dbReference type="EMBL" id="KAK4286778.1"/>
    </source>
</evidence>
<dbReference type="EMBL" id="JAWZYT010007328">
    <property type="protein sequence ID" value="KAK4286778.1"/>
    <property type="molecule type" value="Genomic_DNA"/>
</dbReference>
<organism evidence="2 3">
    <name type="scientific">Petrolisthes manimaculis</name>
    <dbReference type="NCBI Taxonomy" id="1843537"/>
    <lineage>
        <taxon>Eukaryota</taxon>
        <taxon>Metazoa</taxon>
        <taxon>Ecdysozoa</taxon>
        <taxon>Arthropoda</taxon>
        <taxon>Crustacea</taxon>
        <taxon>Multicrustacea</taxon>
        <taxon>Malacostraca</taxon>
        <taxon>Eumalacostraca</taxon>
        <taxon>Eucarida</taxon>
        <taxon>Decapoda</taxon>
        <taxon>Pleocyemata</taxon>
        <taxon>Anomura</taxon>
        <taxon>Galatheoidea</taxon>
        <taxon>Porcellanidae</taxon>
        <taxon>Petrolisthes</taxon>
    </lineage>
</organism>
<feature type="region of interest" description="Disordered" evidence="1">
    <location>
        <begin position="1"/>
        <end position="25"/>
    </location>
</feature>
<gene>
    <name evidence="2" type="ORF">Pmani_040132</name>
</gene>
<sequence>MVKRDEEGRKMGETERGGREREKKWDGRRWERGIVRELLTSLNSILTVFVRGLSCEEPGWMRRCNSASEDKLAPTQISLKFKLPEDINSLLGQVAMIIRTTL</sequence>
<dbReference type="Proteomes" id="UP001292094">
    <property type="component" value="Unassembled WGS sequence"/>
</dbReference>
<protein>
    <submittedName>
        <fullName evidence="2">Uncharacterized protein</fullName>
    </submittedName>
</protein>
<dbReference type="AlphaFoldDB" id="A0AAE1NBH4"/>
<comment type="caution">
    <text evidence="2">The sequence shown here is derived from an EMBL/GenBank/DDBJ whole genome shotgun (WGS) entry which is preliminary data.</text>
</comment>
<proteinExistence type="predicted"/>